<dbReference type="RefSeq" id="WP_246913055.1">
    <property type="nucleotide sequence ID" value="NZ_JALJRB010000025.1"/>
</dbReference>
<dbReference type="Proteomes" id="UP001165427">
    <property type="component" value="Unassembled WGS sequence"/>
</dbReference>
<evidence type="ECO:0000313" key="2">
    <source>
        <dbReference type="EMBL" id="MCJ8502365.1"/>
    </source>
</evidence>
<keyword evidence="3" id="KW-1185">Reference proteome</keyword>
<gene>
    <name evidence="2" type="ORF">MRX98_17410</name>
</gene>
<feature type="compositionally biased region" description="Basic and acidic residues" evidence="1">
    <location>
        <begin position="92"/>
        <end position="111"/>
    </location>
</feature>
<feature type="region of interest" description="Disordered" evidence="1">
    <location>
        <begin position="303"/>
        <end position="326"/>
    </location>
</feature>
<comment type="caution">
    <text evidence="2">The sequence shown here is derived from an EMBL/GenBank/DDBJ whole genome shotgun (WGS) entry which is preliminary data.</text>
</comment>
<reference evidence="2" key="1">
    <citation type="submission" date="2022-04" db="EMBL/GenBank/DDBJ databases">
        <title>Desulfatitalea alkaliphila sp. nov., a novel anaerobic sulfate-reducing bacterium isolated from terrestrial mud volcano, Taman Peninsula, Russia.</title>
        <authorList>
            <person name="Khomyakova M.A."/>
            <person name="Merkel A.Y."/>
            <person name="Slobodkin A.I."/>
        </authorList>
    </citation>
    <scope>NUCLEOTIDE SEQUENCE</scope>
    <source>
        <strain evidence="2">M08but</strain>
    </source>
</reference>
<sequence length="326" mass="36231">MITTTMPIQPAPLFCRRLGKDSAAELSRPIFPLFLFPPAKPGGIRRNWRNWISEVQGAALHRRLAATLNRGVGPISGWRPTVIRSATGASSENREKSRTKDRSRTFKKQEQSKMSNEFKSISAVAKYLKNRGFCLPGSKTPIARSKVFSDVKRGLFVFSDPSAITQAEVDAYCVAAGLIQMDRDRKAPGADPKVFTDKAAAQARLMAAKASKAEHELEALRGRYLLKDDVRLEQALKIAIFESGFKTLVRTRVEDMIRMVGGDPAKSRMLCDWFFSEIDSLLAAMGDMPELDIRLTKRGDRPAWSLDGLPDQQDATATESPQREDG</sequence>
<dbReference type="EMBL" id="JALJRB010000025">
    <property type="protein sequence ID" value="MCJ8502365.1"/>
    <property type="molecule type" value="Genomic_DNA"/>
</dbReference>
<protein>
    <submittedName>
        <fullName evidence="2">Uncharacterized protein</fullName>
    </submittedName>
</protein>
<dbReference type="AlphaFoldDB" id="A0AA41UJV3"/>
<evidence type="ECO:0000313" key="3">
    <source>
        <dbReference type="Proteomes" id="UP001165427"/>
    </source>
</evidence>
<proteinExistence type="predicted"/>
<evidence type="ECO:0000256" key="1">
    <source>
        <dbReference type="SAM" id="MobiDB-lite"/>
    </source>
</evidence>
<organism evidence="2 3">
    <name type="scientific">Desulfatitalea alkaliphila</name>
    <dbReference type="NCBI Taxonomy" id="2929485"/>
    <lineage>
        <taxon>Bacteria</taxon>
        <taxon>Pseudomonadati</taxon>
        <taxon>Thermodesulfobacteriota</taxon>
        <taxon>Desulfobacteria</taxon>
        <taxon>Desulfobacterales</taxon>
        <taxon>Desulfosarcinaceae</taxon>
        <taxon>Desulfatitalea</taxon>
    </lineage>
</organism>
<feature type="region of interest" description="Disordered" evidence="1">
    <location>
        <begin position="83"/>
        <end position="114"/>
    </location>
</feature>
<name>A0AA41UJV3_9BACT</name>
<accession>A0AA41UJV3</accession>